<dbReference type="AlphaFoldDB" id="A0A6V7Q5K3"/>
<protein>
    <recommendedName>
        <fullName evidence="2">Potassium channel tetramerisation-type BTB domain-containing protein</fullName>
    </recommendedName>
</protein>
<dbReference type="InterPro" id="IPR045068">
    <property type="entry name" value="BACURD1-3"/>
</dbReference>
<evidence type="ECO:0000259" key="2">
    <source>
        <dbReference type="Pfam" id="PF02214"/>
    </source>
</evidence>
<dbReference type="InterPro" id="IPR003131">
    <property type="entry name" value="T1-type_BTB"/>
</dbReference>
<name>A0A6V7Q5K3_ANACO</name>
<dbReference type="Gene3D" id="3.30.710.10">
    <property type="entry name" value="Potassium Channel Kv1.1, Chain A"/>
    <property type="match status" value="1"/>
</dbReference>
<accession>A0A6V7Q5K3</accession>
<gene>
    <name evidence="3" type="ORF">CB5_LOCUS21705</name>
</gene>
<dbReference type="EMBL" id="LR862133">
    <property type="protein sequence ID" value="CAD1838494.1"/>
    <property type="molecule type" value="Genomic_DNA"/>
</dbReference>
<dbReference type="PANTHER" id="PTHR11145">
    <property type="entry name" value="BTB/POZ DOMAIN-CONTAINING ADAPTER FOR CUL3-MEDIATED RHOA DEGRADATION PROTEIN FAMILY MEMBER"/>
    <property type="match status" value="1"/>
</dbReference>
<dbReference type="GO" id="GO:0051260">
    <property type="term" value="P:protein homooligomerization"/>
    <property type="evidence" value="ECO:0007669"/>
    <property type="project" value="InterPro"/>
</dbReference>
<evidence type="ECO:0000313" key="3">
    <source>
        <dbReference type="EMBL" id="CAD1838494.1"/>
    </source>
</evidence>
<dbReference type="InterPro" id="IPR011333">
    <property type="entry name" value="SKP1/BTB/POZ_sf"/>
</dbReference>
<evidence type="ECO:0000256" key="1">
    <source>
        <dbReference type="ARBA" id="ARBA00004906"/>
    </source>
</evidence>
<sequence length="298" mass="31513">MGTKEQGSELPPAAQPDDRIKLNVGGKLFETTVRTLQSAGPDSLLAALSLRSPATAAGPVFIDRDPDLFSALLSLLRSGRLPSSAAARRFSEQDLLDEALYYGLDSRLRAATAPPPLLGFDAFLSATLISSYGWTLAHAGTLRTHLDDIASLRRVCPEVAALGSLDSPGLHFYHVAGGRHVGSVHWSDPTDPRVYKARVTAIAAAGDAVFAAFECPHRENCVLAVDPETLRVAAEIGRQSGSMVKSAAPGRLAHVRELGLVFASAVSAGAFGYSGYMRLWDPRSGRPCGRRASPEGPG</sequence>
<comment type="pathway">
    <text evidence="1">Protein modification; protein ubiquitination.</text>
</comment>
<proteinExistence type="predicted"/>
<dbReference type="SUPFAM" id="SSF54695">
    <property type="entry name" value="POZ domain"/>
    <property type="match status" value="1"/>
</dbReference>
<dbReference type="Pfam" id="PF02214">
    <property type="entry name" value="BTB_2"/>
    <property type="match status" value="1"/>
</dbReference>
<dbReference type="PANTHER" id="PTHR11145:SF8">
    <property type="entry name" value="RE57120P"/>
    <property type="match status" value="1"/>
</dbReference>
<organism evidence="3">
    <name type="scientific">Ananas comosus var. bracteatus</name>
    <name type="common">red pineapple</name>
    <dbReference type="NCBI Taxonomy" id="296719"/>
    <lineage>
        <taxon>Eukaryota</taxon>
        <taxon>Viridiplantae</taxon>
        <taxon>Streptophyta</taxon>
        <taxon>Embryophyta</taxon>
        <taxon>Tracheophyta</taxon>
        <taxon>Spermatophyta</taxon>
        <taxon>Magnoliopsida</taxon>
        <taxon>Liliopsida</taxon>
        <taxon>Poales</taxon>
        <taxon>Bromeliaceae</taxon>
        <taxon>Bromelioideae</taxon>
        <taxon>Ananas</taxon>
    </lineage>
</organism>
<feature type="domain" description="Potassium channel tetramerisation-type BTB" evidence="2">
    <location>
        <begin position="20"/>
        <end position="107"/>
    </location>
</feature>
<reference evidence="3" key="1">
    <citation type="submission" date="2020-07" db="EMBL/GenBank/DDBJ databases">
        <authorList>
            <person name="Lin J."/>
        </authorList>
    </citation>
    <scope>NUCLEOTIDE SEQUENCE</scope>
</reference>